<dbReference type="Gene3D" id="3.40.190.10">
    <property type="entry name" value="Periplasmic binding protein-like II"/>
    <property type="match status" value="2"/>
</dbReference>
<dbReference type="OrthoDB" id="9815602at2"/>
<accession>A0A3N1MJC2</accession>
<gene>
    <name evidence="2" type="ORF">EDC65_0076</name>
</gene>
<dbReference type="GO" id="GO:0009228">
    <property type="term" value="P:thiamine biosynthetic process"/>
    <property type="evidence" value="ECO:0007669"/>
    <property type="project" value="InterPro"/>
</dbReference>
<sequence>MAEGAAMMRVAKVLAVAVGIVLPTAAVAQTAVKFSLDFRFQGPQAVFTGAAEKGMFAAEKLAVQVDAANGSGDAVNRVASGAYDIGFADISAMIRFNAQNPDRPLVAVFVAYDSSPLSILSLKAKGIARPADLAGKTIGAPDLDTGRQIFPVFAKANAIDPAKLTLKPVDIRLREPLLVRGEVDAITGFVTSARFNLMAIGVKPEDIAVIRYADHGVDLYSNAVIVQPAYAEKNPEVVRGFLRATVKAMNESLRDPLGMAETLKKRDATVDAAFEAERLKFLNELLVLTPHVKANGYSSVDAARMTKAIALVADAYGVAPPALGTVYTDRFLPPAAERMPPK</sequence>
<dbReference type="PANTHER" id="PTHR31528">
    <property type="entry name" value="4-AMINO-5-HYDROXYMETHYL-2-METHYLPYRIMIDINE PHOSPHATE SYNTHASE THI11-RELATED"/>
    <property type="match status" value="1"/>
</dbReference>
<evidence type="ECO:0000259" key="1">
    <source>
        <dbReference type="Pfam" id="PF09084"/>
    </source>
</evidence>
<dbReference type="EMBL" id="RJKX01000002">
    <property type="protein sequence ID" value="ROQ03315.1"/>
    <property type="molecule type" value="Genomic_DNA"/>
</dbReference>
<name>A0A3N1MJC2_9PROT</name>
<evidence type="ECO:0000313" key="2">
    <source>
        <dbReference type="EMBL" id="ROQ03315.1"/>
    </source>
</evidence>
<dbReference type="PANTHER" id="PTHR31528:SF15">
    <property type="entry name" value="RIBOFLAVIN-BINDING PROTEIN RIBY"/>
    <property type="match status" value="1"/>
</dbReference>
<reference evidence="2 3" key="1">
    <citation type="submission" date="2018-11" db="EMBL/GenBank/DDBJ databases">
        <title>Genomic Encyclopedia of Type Strains, Phase IV (KMG-IV): sequencing the most valuable type-strain genomes for metagenomic binning, comparative biology and taxonomic classification.</title>
        <authorList>
            <person name="Goeker M."/>
        </authorList>
    </citation>
    <scope>NUCLEOTIDE SEQUENCE [LARGE SCALE GENOMIC DNA]</scope>
    <source>
        <strain evidence="2 3">DSM 5900</strain>
    </source>
</reference>
<protein>
    <submittedName>
        <fullName evidence="2">NitT/TauT family transport system substrate-binding protein</fullName>
    </submittedName>
</protein>
<dbReference type="SUPFAM" id="SSF53850">
    <property type="entry name" value="Periplasmic binding protein-like II"/>
    <property type="match status" value="1"/>
</dbReference>
<keyword evidence="3" id="KW-1185">Reference proteome</keyword>
<organism evidence="2 3">
    <name type="scientific">Stella humosa</name>
    <dbReference type="NCBI Taxonomy" id="94"/>
    <lineage>
        <taxon>Bacteria</taxon>
        <taxon>Pseudomonadati</taxon>
        <taxon>Pseudomonadota</taxon>
        <taxon>Alphaproteobacteria</taxon>
        <taxon>Rhodospirillales</taxon>
        <taxon>Stellaceae</taxon>
        <taxon>Stella</taxon>
    </lineage>
</organism>
<dbReference type="AlphaFoldDB" id="A0A3N1MJC2"/>
<feature type="domain" description="SsuA/THI5-like" evidence="1">
    <location>
        <begin position="50"/>
        <end position="256"/>
    </location>
</feature>
<proteinExistence type="predicted"/>
<dbReference type="InterPro" id="IPR015168">
    <property type="entry name" value="SsuA/THI5"/>
</dbReference>
<dbReference type="Proteomes" id="UP000278222">
    <property type="component" value="Unassembled WGS sequence"/>
</dbReference>
<dbReference type="Pfam" id="PF09084">
    <property type="entry name" value="NMT1"/>
    <property type="match status" value="1"/>
</dbReference>
<comment type="caution">
    <text evidence="2">The sequence shown here is derived from an EMBL/GenBank/DDBJ whole genome shotgun (WGS) entry which is preliminary data.</text>
</comment>
<evidence type="ECO:0000313" key="3">
    <source>
        <dbReference type="Proteomes" id="UP000278222"/>
    </source>
</evidence>
<dbReference type="RefSeq" id="WP_123687725.1">
    <property type="nucleotide sequence ID" value="NZ_AP019700.1"/>
</dbReference>
<dbReference type="InterPro" id="IPR027939">
    <property type="entry name" value="NMT1/THI5"/>
</dbReference>